<proteinExistence type="predicted"/>
<accession>X0WAG5</accession>
<gene>
    <name evidence="2" type="ORF">S01H1_51067</name>
</gene>
<dbReference type="AlphaFoldDB" id="X0WAG5"/>
<evidence type="ECO:0000313" key="2">
    <source>
        <dbReference type="EMBL" id="GAG20212.1"/>
    </source>
</evidence>
<name>X0WAG5_9ZZZZ</name>
<comment type="caution">
    <text evidence="2">The sequence shown here is derived from an EMBL/GenBank/DDBJ whole genome shotgun (WGS) entry which is preliminary data.</text>
</comment>
<keyword evidence="1" id="KW-1133">Transmembrane helix</keyword>
<feature type="non-terminal residue" evidence="2">
    <location>
        <position position="1"/>
    </location>
</feature>
<keyword evidence="1" id="KW-0812">Transmembrane</keyword>
<keyword evidence="1" id="KW-0472">Membrane</keyword>
<feature type="transmembrane region" description="Helical" evidence="1">
    <location>
        <begin position="6"/>
        <end position="29"/>
    </location>
</feature>
<organism evidence="2">
    <name type="scientific">marine sediment metagenome</name>
    <dbReference type="NCBI Taxonomy" id="412755"/>
    <lineage>
        <taxon>unclassified sequences</taxon>
        <taxon>metagenomes</taxon>
        <taxon>ecological metagenomes</taxon>
    </lineage>
</organism>
<sequence length="30" mass="2941">PIPSKGAVAGFLAGWGAVGALIGVFVWIVS</sequence>
<dbReference type="EMBL" id="BARS01032938">
    <property type="protein sequence ID" value="GAG20212.1"/>
    <property type="molecule type" value="Genomic_DNA"/>
</dbReference>
<reference evidence="2" key="1">
    <citation type="journal article" date="2014" name="Front. Microbiol.">
        <title>High frequency of phylogenetically diverse reductive dehalogenase-homologous genes in deep subseafloor sedimentary metagenomes.</title>
        <authorList>
            <person name="Kawai M."/>
            <person name="Futagami T."/>
            <person name="Toyoda A."/>
            <person name="Takaki Y."/>
            <person name="Nishi S."/>
            <person name="Hori S."/>
            <person name="Arai W."/>
            <person name="Tsubouchi T."/>
            <person name="Morono Y."/>
            <person name="Uchiyama I."/>
            <person name="Ito T."/>
            <person name="Fujiyama A."/>
            <person name="Inagaki F."/>
            <person name="Takami H."/>
        </authorList>
    </citation>
    <scope>NUCLEOTIDE SEQUENCE</scope>
    <source>
        <strain evidence="2">Expedition CK06-06</strain>
    </source>
</reference>
<evidence type="ECO:0000256" key="1">
    <source>
        <dbReference type="SAM" id="Phobius"/>
    </source>
</evidence>
<protein>
    <submittedName>
        <fullName evidence="2">Uncharacterized protein</fullName>
    </submittedName>
</protein>